<dbReference type="Pfam" id="PF00078">
    <property type="entry name" value="RVT_1"/>
    <property type="match status" value="1"/>
</dbReference>
<dbReference type="AlphaFoldDB" id="A0AAD7VAW7"/>
<dbReference type="SUPFAM" id="SSF56219">
    <property type="entry name" value="DNase I-like"/>
    <property type="match status" value="1"/>
</dbReference>
<dbReference type="GeneID" id="83209373"/>
<proteinExistence type="predicted"/>
<evidence type="ECO:0000313" key="2">
    <source>
        <dbReference type="EMBL" id="KAJ8651363.1"/>
    </source>
</evidence>
<dbReference type="CDD" id="cd01650">
    <property type="entry name" value="RT_nLTR_like"/>
    <property type="match status" value="1"/>
</dbReference>
<evidence type="ECO:0000313" key="4">
    <source>
        <dbReference type="Proteomes" id="UP001234581"/>
    </source>
</evidence>
<evidence type="ECO:0000313" key="3">
    <source>
        <dbReference type="EMBL" id="KAJ8662262.1"/>
    </source>
</evidence>
<dbReference type="Gene3D" id="3.60.10.10">
    <property type="entry name" value="Endonuclease/exonuclease/phosphatase"/>
    <property type="match status" value="1"/>
</dbReference>
<dbReference type="PANTHER" id="PTHR19446">
    <property type="entry name" value="REVERSE TRANSCRIPTASES"/>
    <property type="match status" value="1"/>
</dbReference>
<evidence type="ECO:0000259" key="1">
    <source>
        <dbReference type="PROSITE" id="PS50878"/>
    </source>
</evidence>
<comment type="caution">
    <text evidence="3">The sequence shown here is derived from an EMBL/GenBank/DDBJ whole genome shotgun (WGS) entry which is preliminary data.</text>
</comment>
<reference evidence="3 4" key="1">
    <citation type="submission" date="2023-03" db="EMBL/GenBank/DDBJ databases">
        <title>Genome sequence of Lichtheimia ornata CBS 291.66.</title>
        <authorList>
            <person name="Mohabir J.T."/>
            <person name="Shea T.P."/>
            <person name="Kurbessoian T."/>
            <person name="Berby B."/>
            <person name="Fontaine J."/>
            <person name="Livny J."/>
            <person name="Gnirke A."/>
            <person name="Stajich J.E."/>
            <person name="Cuomo C.A."/>
        </authorList>
    </citation>
    <scope>NUCLEOTIDE SEQUENCE [LARGE SCALE GENOMIC DNA]</scope>
    <source>
        <strain evidence="3">CBS 291.66</strain>
    </source>
</reference>
<dbReference type="PROSITE" id="PS50878">
    <property type="entry name" value="RT_POL"/>
    <property type="match status" value="1"/>
</dbReference>
<dbReference type="Proteomes" id="UP001234581">
    <property type="component" value="Unassembled WGS sequence"/>
</dbReference>
<keyword evidence="4" id="KW-1185">Reference proteome</keyword>
<organism evidence="3 4">
    <name type="scientific">Lichtheimia ornata</name>
    <dbReference type="NCBI Taxonomy" id="688661"/>
    <lineage>
        <taxon>Eukaryota</taxon>
        <taxon>Fungi</taxon>
        <taxon>Fungi incertae sedis</taxon>
        <taxon>Mucoromycota</taxon>
        <taxon>Mucoromycotina</taxon>
        <taxon>Mucoromycetes</taxon>
        <taxon>Mucorales</taxon>
        <taxon>Lichtheimiaceae</taxon>
        <taxon>Lichtheimia</taxon>
    </lineage>
</organism>
<protein>
    <recommendedName>
        <fullName evidence="1">Reverse transcriptase domain-containing protein</fullName>
    </recommendedName>
</protein>
<gene>
    <name evidence="3" type="ORF">O0I10_001955</name>
    <name evidence="2" type="ORF">O0I10_013119</name>
</gene>
<name>A0AAD7VAW7_9FUNG</name>
<dbReference type="Pfam" id="PF14529">
    <property type="entry name" value="Exo_endo_phos_2"/>
    <property type="match status" value="1"/>
</dbReference>
<dbReference type="InterPro" id="IPR005135">
    <property type="entry name" value="Endo/exonuclease/phosphatase"/>
</dbReference>
<sequence>MHPITSPYVLTFTLGLYTIYGCYFPPSMDNAAFHQVLRTMTISDHTIIIGDLNARLQSTGDSITNPRGRVLRDWLSDHGLHVWNSTLTHGIFTFERNNGRSIIDYFISRHHAIIDPSLHIYSDMSMNSDHRLCVMSFIPRSTLPHLPEATAARQHWKLQRLADPDVVELYRQKFNTLATPLAAELNDLLEPRENQEVDRQRLESLGQQITEAVTQALDESVTRGRMRPKTWRWFWNEQLQQLADQRELRYRQWRRAPDNVIVRATAWQRYVEACEKFTLEIKLARRQTWKSFVVNMGRKPPNEINSVIKRMRRAKVAPVMLSHPDGPQAAAESMVSHLENVFGGNNDSIVSHPSSVDTTDVDDSPFTHENVAAIIKQANPRKAPGVDHITGAMLKPIVNLISPLLASFFTLCWLWSWTPKDWRIAQVVPIFKKGDPTIPSNYRPISLTSIFRKILERSMLPQLLSSIPALDIAQGGFRTSRGALDQAFVLHTLMHRYHQLYEEWPIVAFLDIKAAYDSVDRSIIWRYLKQHLPKRLYLLCQHMFEDVHVSVILHNFQSRFIRPKRGVLQGSIISPLLYAIFINTLPQRLRDCTHIHKPIFMSHTPQDSITEATCPTIVYDRPFRRGRPPRRPDTARLMVNGLLYADDVAILGSAEDMPSLLEAAESHSLAAGYHWHPGKCKTINATPHLNLQLYNEPIANVTTFTYLGIPFSKEGIDRRQLLQDRTCKATSAMATLRQMGIHRYGLGWWQALRAYRTFVRPVLEYGLAIVPFSYDEHTALQRTQANCIKLCMNSTTDRRLPTIVPQVLADLPSMTLRARTLQLMFTARAIELPPTTMLRSVIMNWLQKRQAFHFWRRLTRNPLFRTWKDLITGPVADCPKYPVTFTIKQHRDMELSSRRSRFSSIRALRPVRMIDPILYLPASSRDRHRLIHWRMYWLPSYPLKPCRCNTTTEAGRKHFITCTRIQEEYQALRQAFAKDNGDLHLVDAVMNSLPRTADTLQQPHWRTIWLALIKYLRQVDFLTHPDAADFDEEEPPMQALDDHHAHLEQEARAQLDST</sequence>
<accession>A0AAD7VAW7</accession>
<dbReference type="InterPro" id="IPR043502">
    <property type="entry name" value="DNA/RNA_pol_sf"/>
</dbReference>
<dbReference type="SUPFAM" id="SSF56672">
    <property type="entry name" value="DNA/RNA polymerases"/>
    <property type="match status" value="1"/>
</dbReference>
<dbReference type="EMBL" id="JARTCD010000005">
    <property type="protein sequence ID" value="KAJ8662262.1"/>
    <property type="molecule type" value="Genomic_DNA"/>
</dbReference>
<dbReference type="InterPro" id="IPR036691">
    <property type="entry name" value="Endo/exonu/phosph_ase_sf"/>
</dbReference>
<dbReference type="RefSeq" id="XP_058347175.1">
    <property type="nucleotide sequence ID" value="XM_058482044.1"/>
</dbReference>
<dbReference type="EMBL" id="JARTCD010000249">
    <property type="protein sequence ID" value="KAJ8651363.1"/>
    <property type="molecule type" value="Genomic_DNA"/>
</dbReference>
<dbReference type="GO" id="GO:0003824">
    <property type="term" value="F:catalytic activity"/>
    <property type="evidence" value="ECO:0007669"/>
    <property type="project" value="InterPro"/>
</dbReference>
<feature type="domain" description="Reverse transcriptase" evidence="1">
    <location>
        <begin position="411"/>
        <end position="711"/>
    </location>
</feature>
<dbReference type="InterPro" id="IPR000477">
    <property type="entry name" value="RT_dom"/>
</dbReference>